<name>A0ABQ4PRY0_9GAMM</name>
<evidence type="ECO:0000313" key="2">
    <source>
        <dbReference type="Proteomes" id="UP000887104"/>
    </source>
</evidence>
<dbReference type="Proteomes" id="UP000887104">
    <property type="component" value="Unassembled WGS sequence"/>
</dbReference>
<dbReference type="RefSeq" id="WP_220783562.1">
    <property type="nucleotide sequence ID" value="NZ_BPEY01000211.1"/>
</dbReference>
<dbReference type="EMBL" id="BPEY01000211">
    <property type="protein sequence ID" value="GIU52643.1"/>
    <property type="molecule type" value="Genomic_DNA"/>
</dbReference>
<proteinExistence type="predicted"/>
<evidence type="ECO:0000313" key="1">
    <source>
        <dbReference type="EMBL" id="GIU52643.1"/>
    </source>
</evidence>
<keyword evidence="2" id="KW-1185">Reference proteome</keyword>
<evidence type="ECO:0008006" key="3">
    <source>
        <dbReference type="Google" id="ProtNLM"/>
    </source>
</evidence>
<organism evidence="1 2">
    <name type="scientific">Shewanella sairae</name>
    <dbReference type="NCBI Taxonomy" id="190310"/>
    <lineage>
        <taxon>Bacteria</taxon>
        <taxon>Pseudomonadati</taxon>
        <taxon>Pseudomonadota</taxon>
        <taxon>Gammaproteobacteria</taxon>
        <taxon>Alteromonadales</taxon>
        <taxon>Shewanellaceae</taxon>
        <taxon>Shewanella</taxon>
    </lineage>
</organism>
<sequence>MPDANPISFCALHDRASLILEYLTALGALSFLSDNGFPNTEITVLTDSVLEVLKSESSKLVDDIYSSREKFN</sequence>
<gene>
    <name evidence="1" type="ORF">TUM4438_45860</name>
</gene>
<protein>
    <recommendedName>
        <fullName evidence="3">DUF3077 domain-containing protein</fullName>
    </recommendedName>
</protein>
<accession>A0ABQ4PRY0</accession>
<comment type="caution">
    <text evidence="1">The sequence shown here is derived from an EMBL/GenBank/DDBJ whole genome shotgun (WGS) entry which is preliminary data.</text>
</comment>
<reference evidence="1" key="1">
    <citation type="submission" date="2021-05" db="EMBL/GenBank/DDBJ databases">
        <title>Molecular characterization for Shewanella algae harboring chromosomal blaOXA-55-like strains isolated from clinical and environment sample.</title>
        <authorList>
            <person name="Ohama Y."/>
            <person name="Aoki K."/>
            <person name="Harada S."/>
            <person name="Moriya K."/>
            <person name="Ishii Y."/>
            <person name="Tateda K."/>
        </authorList>
    </citation>
    <scope>NUCLEOTIDE SEQUENCE</scope>
    <source>
        <strain evidence="1">JCM 11563</strain>
    </source>
</reference>